<evidence type="ECO:0000313" key="2">
    <source>
        <dbReference type="Proteomes" id="UP000286287"/>
    </source>
</evidence>
<dbReference type="SUPFAM" id="SSF81301">
    <property type="entry name" value="Nucleotidyltransferase"/>
    <property type="match status" value="1"/>
</dbReference>
<dbReference type="EMBL" id="QYUJ01000014">
    <property type="protein sequence ID" value="RJF73754.1"/>
    <property type="molecule type" value="Genomic_DNA"/>
</dbReference>
<dbReference type="AlphaFoldDB" id="A0A418VC82"/>
<keyword evidence="2" id="KW-1185">Reference proteome</keyword>
<dbReference type="InterPro" id="IPR043519">
    <property type="entry name" value="NT_sf"/>
</dbReference>
<dbReference type="PANTHER" id="PTHR34822">
    <property type="entry name" value="GRPB DOMAIN PROTEIN (AFU_ORTHOLOGUE AFUA_1G01530)"/>
    <property type="match status" value="1"/>
</dbReference>
<dbReference type="PANTHER" id="PTHR34822:SF1">
    <property type="entry name" value="GRPB FAMILY PROTEIN"/>
    <property type="match status" value="1"/>
</dbReference>
<dbReference type="OrthoDB" id="9799092at2"/>
<gene>
    <name evidence="1" type="ORF">D3875_13670</name>
</gene>
<evidence type="ECO:0000313" key="1">
    <source>
        <dbReference type="EMBL" id="RJF73754.1"/>
    </source>
</evidence>
<accession>A0A418VC82</accession>
<comment type="caution">
    <text evidence="1">The sequence shown here is derived from an EMBL/GenBank/DDBJ whole genome shotgun (WGS) entry which is preliminary data.</text>
</comment>
<dbReference type="InterPro" id="IPR007344">
    <property type="entry name" value="GrpB/CoaE"/>
</dbReference>
<reference evidence="1 2" key="1">
    <citation type="submission" date="2018-09" db="EMBL/GenBank/DDBJ databases">
        <authorList>
            <person name="Zhu H."/>
        </authorList>
    </citation>
    <scope>NUCLEOTIDE SEQUENCE [LARGE SCALE GENOMIC DNA]</scope>
    <source>
        <strain evidence="1 2">K2S05-167</strain>
    </source>
</reference>
<sequence length="173" mass="19703">MPKLTGKIEVREYDPQWPVLYGREAERLRKLLGEKILALEHVGSTSVPGLAAKPIIDIDLSVENSTDEDAYVPLLTAAGYRLTIREPDWHEHRLLKGPDTDINLHVWTLGSPEARRHKVLRDWLRENEADRSAYGAHKKTLAHRDYAYVYQYNNDKAGLIREILARALAALDG</sequence>
<dbReference type="Proteomes" id="UP000286287">
    <property type="component" value="Unassembled WGS sequence"/>
</dbReference>
<name>A0A418VC82_9DEIO</name>
<organism evidence="1 2">
    <name type="scientific">Deinococcus cavernae</name>
    <dbReference type="NCBI Taxonomy" id="2320857"/>
    <lineage>
        <taxon>Bacteria</taxon>
        <taxon>Thermotogati</taxon>
        <taxon>Deinococcota</taxon>
        <taxon>Deinococci</taxon>
        <taxon>Deinococcales</taxon>
        <taxon>Deinococcaceae</taxon>
        <taxon>Deinococcus</taxon>
    </lineage>
</organism>
<protein>
    <submittedName>
        <fullName evidence="1">GrpB family protein</fullName>
    </submittedName>
</protein>
<dbReference type="Pfam" id="PF04229">
    <property type="entry name" value="GrpB"/>
    <property type="match status" value="1"/>
</dbReference>
<dbReference type="Gene3D" id="3.30.460.10">
    <property type="entry name" value="Beta Polymerase, domain 2"/>
    <property type="match status" value="1"/>
</dbReference>
<proteinExistence type="predicted"/>